<dbReference type="EMBL" id="JBHSSW010000009">
    <property type="protein sequence ID" value="MFC6198266.1"/>
    <property type="molecule type" value="Genomic_DNA"/>
</dbReference>
<dbReference type="SUPFAM" id="SSF56954">
    <property type="entry name" value="Outer membrane efflux proteins (OEP)"/>
    <property type="match status" value="1"/>
</dbReference>
<feature type="chain" id="PRO_5047540502" evidence="2">
    <location>
        <begin position="25"/>
        <end position="404"/>
    </location>
</feature>
<evidence type="ECO:0000256" key="1">
    <source>
        <dbReference type="SAM" id="Coils"/>
    </source>
</evidence>
<sequence length="404" mass="44546">MPTQFRYSLFAMCIAAAVPQFATAQTFEDLEARLRGHPSLIAMDYRASAQEERAVAAIALPDPVVSLGINNFPIYDPSFNAYLPTNKAVGIRQQFPNLAGREARAGQARAMADQTSTQLEARYAALRSDLLALLIEKRRIETQRSLANARNAKYDELLDVAEAEIDSGRPVVYRLAEIEGERTEVDRTLVDLDKQEAEINARFIDLVGLVPVGTDPQVTLEPWSGRALDFHLVRVAESEIEVTDYAIDEAKSEWKPEWGAQLTYQQRDAGAMFAGDDWVSGMVTFTVPIWAERKQAPRLRAAKAERASAEQRYQAAARTAAVQYSALDAAIRSAERSMSVIQTRISAIEDEVAAQLTIYESGVGGYAPIIDGEIAILKLKSEIAAEQSRRDIATARSNALLVQP</sequence>
<keyword evidence="4" id="KW-1185">Reference proteome</keyword>
<accession>A0ABW1S9N9</accession>
<comment type="caution">
    <text evidence="3">The sequence shown here is derived from an EMBL/GenBank/DDBJ whole genome shotgun (WGS) entry which is preliminary data.</text>
</comment>
<evidence type="ECO:0000313" key="3">
    <source>
        <dbReference type="EMBL" id="MFC6198266.1"/>
    </source>
</evidence>
<feature type="coiled-coil region" evidence="1">
    <location>
        <begin position="299"/>
        <end position="351"/>
    </location>
</feature>
<name>A0ABW1S9N9_9PROT</name>
<feature type="signal peptide" evidence="2">
    <location>
        <begin position="1"/>
        <end position="24"/>
    </location>
</feature>
<gene>
    <name evidence="3" type="ORF">ACFQDM_09260</name>
</gene>
<dbReference type="Gene3D" id="1.20.1600.10">
    <property type="entry name" value="Outer membrane efflux proteins (OEP)"/>
    <property type="match status" value="1"/>
</dbReference>
<keyword evidence="1" id="KW-0175">Coiled coil</keyword>
<dbReference type="RefSeq" id="WP_377378352.1">
    <property type="nucleotide sequence ID" value="NZ_JBHSSW010000009.1"/>
</dbReference>
<evidence type="ECO:0000313" key="4">
    <source>
        <dbReference type="Proteomes" id="UP001596303"/>
    </source>
</evidence>
<keyword evidence="2" id="KW-0732">Signal</keyword>
<protein>
    <submittedName>
        <fullName evidence="3">TolC family protein</fullName>
    </submittedName>
</protein>
<organism evidence="3 4">
    <name type="scientific">Ponticaulis profundi</name>
    <dbReference type="NCBI Taxonomy" id="2665222"/>
    <lineage>
        <taxon>Bacteria</taxon>
        <taxon>Pseudomonadati</taxon>
        <taxon>Pseudomonadota</taxon>
        <taxon>Alphaproteobacteria</taxon>
        <taxon>Hyphomonadales</taxon>
        <taxon>Hyphomonadaceae</taxon>
        <taxon>Ponticaulis</taxon>
    </lineage>
</organism>
<proteinExistence type="predicted"/>
<reference evidence="4" key="1">
    <citation type="journal article" date="2019" name="Int. J. Syst. Evol. Microbiol.">
        <title>The Global Catalogue of Microorganisms (GCM) 10K type strain sequencing project: providing services to taxonomists for standard genome sequencing and annotation.</title>
        <authorList>
            <consortium name="The Broad Institute Genomics Platform"/>
            <consortium name="The Broad Institute Genome Sequencing Center for Infectious Disease"/>
            <person name="Wu L."/>
            <person name="Ma J."/>
        </authorList>
    </citation>
    <scope>NUCLEOTIDE SEQUENCE [LARGE SCALE GENOMIC DNA]</scope>
    <source>
        <strain evidence="4">CGMCC-1.15741</strain>
    </source>
</reference>
<dbReference type="Proteomes" id="UP001596303">
    <property type="component" value="Unassembled WGS sequence"/>
</dbReference>
<evidence type="ECO:0000256" key="2">
    <source>
        <dbReference type="SAM" id="SignalP"/>
    </source>
</evidence>